<evidence type="ECO:0000256" key="9">
    <source>
        <dbReference type="ARBA" id="ARBA00046722"/>
    </source>
</evidence>
<reference evidence="12 13" key="1">
    <citation type="submission" date="2010-07" db="EMBL/GenBank/DDBJ databases">
        <authorList>
            <person name="Sid Ahmed O."/>
        </authorList>
    </citation>
    <scope>NUCLEOTIDE SEQUENCE [LARGE SCALE GENOMIC DNA]</scope>
    <source>
        <strain evidence="12 13">TX4248</strain>
    </source>
</reference>
<keyword evidence="7" id="KW-0843">Virulence</keyword>
<dbReference type="HOGENOM" id="CLU_009236_0_0_9"/>
<dbReference type="EMBL" id="AEBR01000110">
    <property type="protein sequence ID" value="EFM81336.1"/>
    <property type="molecule type" value="Genomic_DNA"/>
</dbReference>
<dbReference type="RefSeq" id="WP_002402599.1">
    <property type="nucleotide sequence ID" value="NZ_GL454489.1"/>
</dbReference>
<dbReference type="Proteomes" id="UP000004846">
    <property type="component" value="Unassembled WGS sequence"/>
</dbReference>
<feature type="transmembrane region" description="Helical" evidence="11">
    <location>
        <begin position="1134"/>
        <end position="1154"/>
    </location>
</feature>
<keyword evidence="6 11" id="KW-1133">Transmembrane helix</keyword>
<dbReference type="AlphaFoldDB" id="A0A125W2H8"/>
<evidence type="ECO:0000256" key="10">
    <source>
        <dbReference type="SAM" id="MobiDB-lite"/>
    </source>
</evidence>
<keyword evidence="8 11" id="KW-0472">Membrane</keyword>
<comment type="subunit">
    <text evidence="9">Homodimer. Interacts with EssB.</text>
</comment>
<feature type="transmembrane region" description="Helical" evidence="11">
    <location>
        <begin position="1051"/>
        <end position="1073"/>
    </location>
</feature>
<evidence type="ECO:0000256" key="8">
    <source>
        <dbReference type="ARBA" id="ARBA00023136"/>
    </source>
</evidence>
<protein>
    <recommendedName>
        <fullName evidence="3">Type VII secretion system accessory factor EsaA</fullName>
    </recommendedName>
</protein>
<feature type="transmembrane region" description="Helical" evidence="11">
    <location>
        <begin position="976"/>
        <end position="995"/>
    </location>
</feature>
<dbReference type="PANTHER" id="PTHR43077:SF10">
    <property type="entry name" value="TRANSPORT PERMEASE PROTEIN"/>
    <property type="match status" value="1"/>
</dbReference>
<accession>A0A125W2H8</accession>
<name>A0A125W2H8_ENTFL</name>
<evidence type="ECO:0000256" key="4">
    <source>
        <dbReference type="ARBA" id="ARBA00022475"/>
    </source>
</evidence>
<evidence type="ECO:0000256" key="1">
    <source>
        <dbReference type="ARBA" id="ARBA00004651"/>
    </source>
</evidence>
<feature type="compositionally biased region" description="Acidic residues" evidence="10">
    <location>
        <begin position="580"/>
        <end position="602"/>
    </location>
</feature>
<dbReference type="InterPro" id="IPR023838">
    <property type="entry name" value="T7SS_EsaA"/>
</dbReference>
<feature type="region of interest" description="Disordered" evidence="10">
    <location>
        <begin position="580"/>
        <end position="608"/>
    </location>
</feature>
<evidence type="ECO:0000256" key="11">
    <source>
        <dbReference type="SAM" id="Phobius"/>
    </source>
</evidence>
<dbReference type="InterPro" id="IPR051328">
    <property type="entry name" value="T7SS_ABC-Transporter"/>
</dbReference>
<evidence type="ECO:0000256" key="3">
    <source>
        <dbReference type="ARBA" id="ARBA00020819"/>
    </source>
</evidence>
<feature type="transmembrane region" description="Helical" evidence="11">
    <location>
        <begin position="1023"/>
        <end position="1045"/>
    </location>
</feature>
<evidence type="ECO:0000256" key="6">
    <source>
        <dbReference type="ARBA" id="ARBA00022989"/>
    </source>
</evidence>
<dbReference type="PANTHER" id="PTHR43077">
    <property type="entry name" value="TRANSPORT PERMEASE YVFS-RELATED"/>
    <property type="match status" value="1"/>
</dbReference>
<dbReference type="GO" id="GO:0005886">
    <property type="term" value="C:plasma membrane"/>
    <property type="evidence" value="ECO:0007669"/>
    <property type="project" value="UniProtKB-SubCell"/>
</dbReference>
<comment type="similarity">
    <text evidence="2">Belongs to the EsaA family.</text>
</comment>
<keyword evidence="4" id="KW-1003">Cell membrane</keyword>
<evidence type="ECO:0000256" key="2">
    <source>
        <dbReference type="ARBA" id="ARBA00008338"/>
    </source>
</evidence>
<evidence type="ECO:0000256" key="7">
    <source>
        <dbReference type="ARBA" id="ARBA00023026"/>
    </source>
</evidence>
<proteinExistence type="inferred from homology"/>
<dbReference type="NCBIfam" id="TIGR03929">
    <property type="entry name" value="T7_esaA_Nterm"/>
    <property type="match status" value="1"/>
</dbReference>
<comment type="caution">
    <text evidence="12">The sequence shown here is derived from an EMBL/GenBank/DDBJ whole genome shotgun (WGS) entry which is preliminary data.</text>
</comment>
<feature type="transmembrane region" description="Helical" evidence="11">
    <location>
        <begin position="21"/>
        <end position="43"/>
    </location>
</feature>
<gene>
    <name evidence="12" type="primary">esaA</name>
    <name evidence="12" type="ORF">HMPREF9498_03275</name>
</gene>
<feature type="transmembrane region" description="Helical" evidence="11">
    <location>
        <begin position="1080"/>
        <end position="1100"/>
    </location>
</feature>
<organism evidence="12 13">
    <name type="scientific">Enterococcus faecalis TX4248</name>
    <dbReference type="NCBI Taxonomy" id="749495"/>
    <lineage>
        <taxon>Bacteria</taxon>
        <taxon>Bacillati</taxon>
        <taxon>Bacillota</taxon>
        <taxon>Bacilli</taxon>
        <taxon>Lactobacillales</taxon>
        <taxon>Enterococcaceae</taxon>
        <taxon>Enterococcus</taxon>
    </lineage>
</organism>
<comment type="subcellular location">
    <subcellularLocation>
        <location evidence="1">Cell membrane</location>
        <topology evidence="1">Multi-pass membrane protein</topology>
    </subcellularLocation>
</comment>
<evidence type="ECO:0000313" key="13">
    <source>
        <dbReference type="Proteomes" id="UP000004846"/>
    </source>
</evidence>
<keyword evidence="5 11" id="KW-0812">Transmembrane</keyword>
<sequence length="1158" mass="131314">MNCTSAFSKGEKIMEGKIKKGIPFALAIGATFLLLLFFIHLGFKDENVTRSSKDQTTKMQYALVNEDKGASFEGKRYALGSDFVTLINKDTANRWETTTRNIATSGVENGQFDAQIIIPQDFSEKLLSLQAVSPEQASVEYQVRDGQNELTNQAIQDKVNTILKDFNQRVIQMYFSSIVGNLVIAQQNVNQITDTQLLYQNQLEETIQQPFKEIPMNYTTVLSTASILDEDNKLFTNEQEAFVKSVQTLLESNNRSLESTSKTTEDTKKSVDEYSKEANEKIKKSIAQFNEQFERQKQELTNQWESDTTVYKQQFDQLNGMVINQFRSFYTPSEQGSSGIYADFLSESKLFQETQSNRIGELQKEIAELHMQVEQLTALKKQIAAAYYNDLEATPEIATDTQIKQAIIQLITNEKENIPNLDKNYQERLEESLSEISFVSLERLVSELEMNNRISVEQGNLFRDELQIIQRYAEQHELDFTNSSRFMYLEPKQLHEDTIAIPQEKVTFSLATNQESVISLRQTNTQNGELSFLLDDSKVQTIKTSLNQQLAGTGYSIDISAITPTQLTITKPVKIQAEIPENDEVDEENTQEELAEESEDESEKVTEPVNDLLSLPEKLSLTIDLPMSWQLTPEQQKTAFNQIDYSWWVNNELQNARSFAVYIAMDQPLVTDIPEIMKQFQLLDTVSQQIVTLYGTPNQSLSIQEYAAMLTAPENQDKTIEELAGETSIYWMYDNITENEQTMMITDKLLDEYKKTGNQLYRETDEQINQLKQLIGTETDQNTDGRPTTLYGTLNLMTVPEKLLREAEKLNTWFDEATKQVNATYATWQEAGKVGATSVIDERNPHPEENQTSTLDVETENLVKMMQTLMQTTKETSLTTADSAAKVKDVAQTIKELKASTTKVQDHAQNILANLNDSIDESKKTTKENEEYAKTFEKVLANTRDGGADNPRVFSFLASPIQGEGIFGETRQVSLIPYYATLIVSILTFVIALTFQGFMKKRTVTVADALVEPTRVWQNIPNLLLLLITVILFGSVFSLLLVFNVSQINRFAWFSYSFLVFASGALLVCACLRQFKKLTLYVYGAMLGLFFMLTPLLGIATKVGSLSNWLYRLSPLQNIQNGFTALVNGVQISWVSYLILIVLLVLGVVLNLFVRPEE</sequence>
<evidence type="ECO:0000256" key="5">
    <source>
        <dbReference type="ARBA" id="ARBA00022692"/>
    </source>
</evidence>
<evidence type="ECO:0000313" key="12">
    <source>
        <dbReference type="EMBL" id="EFM81336.1"/>
    </source>
</evidence>